<dbReference type="OrthoDB" id="9799538at2"/>
<comment type="caution">
    <text evidence="2">The sequence shown here is derived from an EMBL/GenBank/DDBJ whole genome shotgun (WGS) entry which is preliminary data.</text>
</comment>
<dbReference type="PANTHER" id="PTHR42673">
    <property type="entry name" value="MALEYLACETOACETATE ISOMERASE"/>
    <property type="match status" value="1"/>
</dbReference>
<dbReference type="SUPFAM" id="SSF47616">
    <property type="entry name" value="GST C-terminal domain-like"/>
    <property type="match status" value="1"/>
</dbReference>
<dbReference type="Gene3D" id="3.40.30.10">
    <property type="entry name" value="Glutaredoxin"/>
    <property type="match status" value="1"/>
</dbReference>
<accession>A0A150QNH1</accession>
<dbReference type="GO" id="GO:0006749">
    <property type="term" value="P:glutathione metabolic process"/>
    <property type="evidence" value="ECO:0007669"/>
    <property type="project" value="TreeGrafter"/>
</dbReference>
<dbReference type="EMBL" id="JEMA01000464">
    <property type="protein sequence ID" value="KYF69555.1"/>
    <property type="molecule type" value="Genomic_DNA"/>
</dbReference>
<dbReference type="Proteomes" id="UP000075260">
    <property type="component" value="Unassembled WGS sequence"/>
</dbReference>
<dbReference type="InterPro" id="IPR036249">
    <property type="entry name" value="Thioredoxin-like_sf"/>
</dbReference>
<evidence type="ECO:0000259" key="1">
    <source>
        <dbReference type="PROSITE" id="PS50404"/>
    </source>
</evidence>
<dbReference type="CDD" id="cd03043">
    <property type="entry name" value="GST_N_1"/>
    <property type="match status" value="1"/>
</dbReference>
<name>A0A150QNH1_SORCE</name>
<proteinExistence type="predicted"/>
<reference evidence="2 3" key="1">
    <citation type="submission" date="2014-02" db="EMBL/GenBank/DDBJ databases">
        <title>The small core and large imbalanced accessory genome model reveals a collaborative survival strategy of Sorangium cellulosum strains in nature.</title>
        <authorList>
            <person name="Han K."/>
            <person name="Peng R."/>
            <person name="Blom J."/>
            <person name="Li Y.-Z."/>
        </authorList>
    </citation>
    <scope>NUCLEOTIDE SEQUENCE [LARGE SCALE GENOMIC DNA]</scope>
    <source>
        <strain evidence="2 3">So0008-312</strain>
    </source>
</reference>
<dbReference type="SFLD" id="SFLDG00358">
    <property type="entry name" value="Main_(cytGST)"/>
    <property type="match status" value="1"/>
</dbReference>
<dbReference type="SFLD" id="SFLDS00019">
    <property type="entry name" value="Glutathione_Transferase_(cytos"/>
    <property type="match status" value="1"/>
</dbReference>
<evidence type="ECO:0000313" key="2">
    <source>
        <dbReference type="EMBL" id="KYF69555.1"/>
    </source>
</evidence>
<dbReference type="SUPFAM" id="SSF52833">
    <property type="entry name" value="Thioredoxin-like"/>
    <property type="match status" value="1"/>
</dbReference>
<dbReference type="InterPro" id="IPR040079">
    <property type="entry name" value="Glutathione_S-Trfase"/>
</dbReference>
<dbReference type="GO" id="GO:0006559">
    <property type="term" value="P:L-phenylalanine catabolic process"/>
    <property type="evidence" value="ECO:0007669"/>
    <property type="project" value="TreeGrafter"/>
</dbReference>
<dbReference type="PANTHER" id="PTHR42673:SF4">
    <property type="entry name" value="MALEYLACETOACETATE ISOMERASE"/>
    <property type="match status" value="1"/>
</dbReference>
<dbReference type="InterPro" id="IPR036282">
    <property type="entry name" value="Glutathione-S-Trfase_C_sf"/>
</dbReference>
<dbReference type="InterPro" id="IPR004045">
    <property type="entry name" value="Glutathione_S-Trfase_N"/>
</dbReference>
<evidence type="ECO:0000313" key="3">
    <source>
        <dbReference type="Proteomes" id="UP000075260"/>
    </source>
</evidence>
<sequence length="212" mass="23434">MEPLVLYVGTKTYSTWSLRAWLALRHTGAPFSEEVIALYQPGSREALLRRSPSGRVPALRHGDLLLWDSLAICEYVAELFPEARLWPDDRAARALARSVSSEMHSGFTALRNAMSMDLRREIAPIANDDAAEADVARVTAIWAECRRAHGEKGEYLFGHFTIADAMFAPVVTRLRTYAVPLTGAAAEYAEAMWRHPGLAEWVAAAQAEPLPG</sequence>
<protein>
    <submittedName>
        <fullName evidence="2">Glutathione S-transferase</fullName>
    </submittedName>
</protein>
<dbReference type="GO" id="GO:0004364">
    <property type="term" value="F:glutathione transferase activity"/>
    <property type="evidence" value="ECO:0007669"/>
    <property type="project" value="TreeGrafter"/>
</dbReference>
<organism evidence="2 3">
    <name type="scientific">Sorangium cellulosum</name>
    <name type="common">Polyangium cellulosum</name>
    <dbReference type="NCBI Taxonomy" id="56"/>
    <lineage>
        <taxon>Bacteria</taxon>
        <taxon>Pseudomonadati</taxon>
        <taxon>Myxococcota</taxon>
        <taxon>Polyangia</taxon>
        <taxon>Polyangiales</taxon>
        <taxon>Polyangiaceae</taxon>
        <taxon>Sorangium</taxon>
    </lineage>
</organism>
<dbReference type="Pfam" id="PF13410">
    <property type="entry name" value="GST_C_2"/>
    <property type="match status" value="1"/>
</dbReference>
<gene>
    <name evidence="2" type="ORF">BE15_05785</name>
</gene>
<keyword evidence="2" id="KW-0808">Transferase</keyword>
<dbReference type="GO" id="GO:0016034">
    <property type="term" value="F:maleylacetoacetate isomerase activity"/>
    <property type="evidence" value="ECO:0007669"/>
    <property type="project" value="TreeGrafter"/>
</dbReference>
<dbReference type="CDD" id="cd03194">
    <property type="entry name" value="GST_C_3"/>
    <property type="match status" value="1"/>
</dbReference>
<dbReference type="PROSITE" id="PS50404">
    <property type="entry name" value="GST_NTER"/>
    <property type="match status" value="1"/>
</dbReference>
<dbReference type="Gene3D" id="1.20.1050.10">
    <property type="match status" value="1"/>
</dbReference>
<dbReference type="AlphaFoldDB" id="A0A150QNH1"/>
<dbReference type="Pfam" id="PF13409">
    <property type="entry name" value="GST_N_2"/>
    <property type="match status" value="1"/>
</dbReference>
<feature type="domain" description="GST N-terminal" evidence="1">
    <location>
        <begin position="4"/>
        <end position="84"/>
    </location>
</feature>
<dbReference type="RefSeq" id="WP_061608294.1">
    <property type="nucleotide sequence ID" value="NZ_JEMA01000464.1"/>
</dbReference>